<evidence type="ECO:0000256" key="1">
    <source>
        <dbReference type="ARBA" id="ARBA00022801"/>
    </source>
</evidence>
<keyword evidence="1" id="KW-0378">Hydrolase</keyword>
<dbReference type="PANTHER" id="PTHR13170">
    <property type="entry name" value="O-GLCNACASE"/>
    <property type="match status" value="1"/>
</dbReference>
<name>A0A3B8WG22_MARNT</name>
<sequence>MTVELGIIEGFYGPLWTWSERRQLVNTLLAHGYGFYLYAPKADPYLRRRWQEPHPPEQAEAMADFARFCRREGVRFGIGLSPFE</sequence>
<comment type="caution">
    <text evidence="5">The sequence shown here is derived from an EMBL/GenBank/DDBJ whole genome shotgun (WGS) entry which is preliminary data.</text>
</comment>
<dbReference type="InterPro" id="IPR017853">
    <property type="entry name" value="GH"/>
</dbReference>
<proteinExistence type="inferred from homology"/>
<comment type="similarity">
    <text evidence="3">Belongs to the glycosyl hydrolase 84 family.</text>
</comment>
<dbReference type="GO" id="GO:0015929">
    <property type="term" value="F:hexosaminidase activity"/>
    <property type="evidence" value="ECO:0007669"/>
    <property type="project" value="UniProtKB-ARBA"/>
</dbReference>
<dbReference type="AlphaFoldDB" id="A0A3B8WG22"/>
<feature type="domain" description="GH84" evidence="4">
    <location>
        <begin position="3"/>
        <end position="84"/>
    </location>
</feature>
<gene>
    <name evidence="5" type="ORF">DCF82_10855</name>
</gene>
<dbReference type="PROSITE" id="PS52009">
    <property type="entry name" value="GH84"/>
    <property type="match status" value="1"/>
</dbReference>
<accession>A0A3B8WG22</accession>
<feature type="non-terminal residue" evidence="5">
    <location>
        <position position="84"/>
    </location>
</feature>
<dbReference type="InterPro" id="IPR051822">
    <property type="entry name" value="Glycosyl_Hydrolase_84"/>
</dbReference>
<evidence type="ECO:0000313" key="6">
    <source>
        <dbReference type="Proteomes" id="UP000261325"/>
    </source>
</evidence>
<reference evidence="5 6" key="1">
    <citation type="journal article" date="2018" name="Nat. Biotechnol.">
        <title>A standardized bacterial taxonomy based on genome phylogeny substantially revises the tree of life.</title>
        <authorList>
            <person name="Parks D.H."/>
            <person name="Chuvochina M."/>
            <person name="Waite D.W."/>
            <person name="Rinke C."/>
            <person name="Skarshewski A."/>
            <person name="Chaumeil P.A."/>
            <person name="Hugenholtz P."/>
        </authorList>
    </citation>
    <scope>NUCLEOTIDE SEQUENCE [LARGE SCALE GENOMIC DNA]</scope>
    <source>
        <strain evidence="5">UBA9049</strain>
    </source>
</reference>
<dbReference type="Pfam" id="PF07555">
    <property type="entry name" value="NAGidase"/>
    <property type="match status" value="1"/>
</dbReference>
<evidence type="ECO:0000256" key="3">
    <source>
        <dbReference type="PROSITE-ProRule" id="PRU01353"/>
    </source>
</evidence>
<dbReference type="EMBL" id="DLYI01000139">
    <property type="protein sequence ID" value="HAC28296.1"/>
    <property type="molecule type" value="Genomic_DNA"/>
</dbReference>
<keyword evidence="2" id="KW-0326">Glycosidase</keyword>
<evidence type="ECO:0000259" key="4">
    <source>
        <dbReference type="PROSITE" id="PS52009"/>
    </source>
</evidence>
<organism evidence="5 6">
    <name type="scientific">Marinobacter nauticus</name>
    <name type="common">Marinobacter hydrocarbonoclasticus</name>
    <name type="synonym">Marinobacter aquaeolei</name>
    <dbReference type="NCBI Taxonomy" id="2743"/>
    <lineage>
        <taxon>Bacteria</taxon>
        <taxon>Pseudomonadati</taxon>
        <taxon>Pseudomonadota</taxon>
        <taxon>Gammaproteobacteria</taxon>
        <taxon>Pseudomonadales</taxon>
        <taxon>Marinobacteraceae</taxon>
        <taxon>Marinobacter</taxon>
    </lineage>
</organism>
<dbReference type="InterPro" id="IPR011496">
    <property type="entry name" value="O-GlcNAcase_cat"/>
</dbReference>
<protein>
    <submittedName>
        <fullName evidence="5">Hyaluronidase</fullName>
    </submittedName>
</protein>
<dbReference type="SUPFAM" id="SSF51445">
    <property type="entry name" value="(Trans)glycosidases"/>
    <property type="match status" value="1"/>
</dbReference>
<dbReference type="PANTHER" id="PTHR13170:SF16">
    <property type="entry name" value="PROTEIN O-GLCNACASE"/>
    <property type="match status" value="1"/>
</dbReference>
<dbReference type="GO" id="GO:1901135">
    <property type="term" value="P:carbohydrate derivative metabolic process"/>
    <property type="evidence" value="ECO:0007669"/>
    <property type="project" value="UniProtKB-ARBA"/>
</dbReference>
<dbReference type="Proteomes" id="UP000261325">
    <property type="component" value="Unassembled WGS sequence"/>
</dbReference>
<evidence type="ECO:0000256" key="2">
    <source>
        <dbReference type="ARBA" id="ARBA00023295"/>
    </source>
</evidence>
<dbReference type="Gene3D" id="3.20.20.80">
    <property type="entry name" value="Glycosidases"/>
    <property type="match status" value="1"/>
</dbReference>
<evidence type="ECO:0000313" key="5">
    <source>
        <dbReference type="EMBL" id="HAC28296.1"/>
    </source>
</evidence>
<comment type="caution">
    <text evidence="3">Lacks conserved residue(s) required for the propagation of feature annotation.</text>
</comment>